<accession>A0AAW0QHQ7</accession>
<comment type="caution">
    <text evidence="3">The sequence shown here is derived from an EMBL/GenBank/DDBJ whole genome shotgun (WGS) entry which is preliminary data.</text>
</comment>
<evidence type="ECO:0000313" key="3">
    <source>
        <dbReference type="EMBL" id="KAK8096235.1"/>
    </source>
</evidence>
<dbReference type="EMBL" id="JAQQWP010000011">
    <property type="protein sequence ID" value="KAK8096235.1"/>
    <property type="molecule type" value="Genomic_DNA"/>
</dbReference>
<dbReference type="Gene3D" id="3.40.50.720">
    <property type="entry name" value="NAD(P)-binding Rossmann-like Domain"/>
    <property type="match status" value="1"/>
</dbReference>
<proteinExistence type="inferred from homology"/>
<dbReference type="PRINTS" id="PR00081">
    <property type="entry name" value="GDHRDH"/>
</dbReference>
<keyword evidence="4" id="KW-1185">Reference proteome</keyword>
<organism evidence="3 4">
    <name type="scientific">Apiospora kogelbergensis</name>
    <dbReference type="NCBI Taxonomy" id="1337665"/>
    <lineage>
        <taxon>Eukaryota</taxon>
        <taxon>Fungi</taxon>
        <taxon>Dikarya</taxon>
        <taxon>Ascomycota</taxon>
        <taxon>Pezizomycotina</taxon>
        <taxon>Sordariomycetes</taxon>
        <taxon>Xylariomycetidae</taxon>
        <taxon>Amphisphaeriales</taxon>
        <taxon>Apiosporaceae</taxon>
        <taxon>Apiospora</taxon>
    </lineage>
</organism>
<dbReference type="Proteomes" id="UP001392437">
    <property type="component" value="Unassembled WGS sequence"/>
</dbReference>
<reference evidence="3 4" key="1">
    <citation type="submission" date="2023-01" db="EMBL/GenBank/DDBJ databases">
        <title>Analysis of 21 Apiospora genomes using comparative genomics revels a genus with tremendous synthesis potential of carbohydrate active enzymes and secondary metabolites.</title>
        <authorList>
            <person name="Sorensen T."/>
        </authorList>
    </citation>
    <scope>NUCLEOTIDE SEQUENCE [LARGE SCALE GENOMIC DNA]</scope>
    <source>
        <strain evidence="3 4">CBS 117206</strain>
    </source>
</reference>
<dbReference type="InterPro" id="IPR036291">
    <property type="entry name" value="NAD(P)-bd_dom_sf"/>
</dbReference>
<evidence type="ECO:0000313" key="4">
    <source>
        <dbReference type="Proteomes" id="UP001392437"/>
    </source>
</evidence>
<evidence type="ECO:0000256" key="2">
    <source>
        <dbReference type="ARBA" id="ARBA00023002"/>
    </source>
</evidence>
<dbReference type="GO" id="GO:0016491">
    <property type="term" value="F:oxidoreductase activity"/>
    <property type="evidence" value="ECO:0007669"/>
    <property type="project" value="UniProtKB-KW"/>
</dbReference>
<sequence length="321" mass="34576">MSLVQINKEDFLKLGSKVVVITGATTGIGAAVVTKLAVDLGAKVVFGDIKEPEEAPASNHVTFVRTDVTSYAEVLNLFKEAWRLYGRIDYAISNAGLVEIGQLFATAGGDTDDDDVIEEAPPTLVMDVNLKGSMFFTRVAVHYLRKSLARHRDHGGSGSQTDACIVLVGSIASLGEFPGLFQYSATKQGIMGLFRSTKEYLLETEGIRVNVVLPNSTRTTMVEGIIGLYEAMGLPTNEPEDVADTFLHALSSEINGEALYVTGAKTYEVEKSLTKVKGDWLGQTLYDELLACQRALGSGGDWTNRKGGKVADFDDHGVLNS</sequence>
<protein>
    <recommendedName>
        <fullName evidence="5">NAD(P)-dependent dehydrogenase, short-chain alcohol dehydrogenase family</fullName>
    </recommendedName>
</protein>
<name>A0AAW0QHQ7_9PEZI</name>
<dbReference type="PANTHER" id="PTHR43180:SF86">
    <property type="entry name" value="DEHYDROGENASE, PUTATIVE (AFU_ORTHOLOGUE AFUA_3G00290)-RELATED"/>
    <property type="match status" value="1"/>
</dbReference>
<dbReference type="PANTHER" id="PTHR43180">
    <property type="entry name" value="3-OXOACYL-(ACYL-CARRIER-PROTEIN) REDUCTASE (AFU_ORTHOLOGUE AFUA_6G11210)"/>
    <property type="match status" value="1"/>
</dbReference>
<keyword evidence="2" id="KW-0560">Oxidoreductase</keyword>
<comment type="similarity">
    <text evidence="1">Belongs to the short-chain dehydrogenases/reductases (SDR) family.</text>
</comment>
<dbReference type="Pfam" id="PF00106">
    <property type="entry name" value="adh_short"/>
    <property type="match status" value="1"/>
</dbReference>
<dbReference type="InterPro" id="IPR002347">
    <property type="entry name" value="SDR_fam"/>
</dbReference>
<gene>
    <name evidence="3" type="ORF">PG999_014257</name>
</gene>
<dbReference type="SUPFAM" id="SSF51735">
    <property type="entry name" value="NAD(P)-binding Rossmann-fold domains"/>
    <property type="match status" value="1"/>
</dbReference>
<evidence type="ECO:0000256" key="1">
    <source>
        <dbReference type="ARBA" id="ARBA00006484"/>
    </source>
</evidence>
<evidence type="ECO:0008006" key="5">
    <source>
        <dbReference type="Google" id="ProtNLM"/>
    </source>
</evidence>
<dbReference type="AlphaFoldDB" id="A0AAW0QHQ7"/>